<dbReference type="EMBL" id="QUMS01000001">
    <property type="protein sequence ID" value="REG10291.1"/>
    <property type="molecule type" value="Genomic_DNA"/>
</dbReference>
<dbReference type="OrthoDB" id="978447at2"/>
<keyword evidence="2" id="KW-1185">Reference proteome</keyword>
<organism evidence="1 2">
    <name type="scientific">Pelolinea submarina</name>
    <dbReference type="NCBI Taxonomy" id="913107"/>
    <lineage>
        <taxon>Bacteria</taxon>
        <taxon>Bacillati</taxon>
        <taxon>Chloroflexota</taxon>
        <taxon>Anaerolineae</taxon>
        <taxon>Anaerolineales</taxon>
        <taxon>Anaerolineaceae</taxon>
        <taxon>Pelolinea</taxon>
    </lineage>
</organism>
<accession>A0A347ZUZ3</accession>
<reference evidence="1 2" key="1">
    <citation type="submission" date="2018-08" db="EMBL/GenBank/DDBJ databases">
        <title>Genomic Encyclopedia of Type Strains, Phase IV (KMG-IV): sequencing the most valuable type-strain genomes for metagenomic binning, comparative biology and taxonomic classification.</title>
        <authorList>
            <person name="Goeker M."/>
        </authorList>
    </citation>
    <scope>NUCLEOTIDE SEQUENCE [LARGE SCALE GENOMIC DNA]</scope>
    <source>
        <strain evidence="1 2">DSM 23923</strain>
    </source>
</reference>
<dbReference type="RefSeq" id="WP_116223483.1">
    <property type="nucleotide sequence ID" value="NZ_AP018437.1"/>
</dbReference>
<sequence length="273" mass="30209">MNSYPWEEVNGLGLFRDYLKVMGIAHLGPEPYGEEALKGKKLGVLNGSSWIMLWATYFGRKYLPGVHLINAGTEAMQLNFMEAYHKGEATPPQSNIDAMARYAVDLVELTQVDAVLITCSTMNRSYPFVAKALEPYGVPVLPIDLPMMEKAVNHGGRILVVATHGPTVKSTQLLLEETAARMGKAGKIQISGLHTEAPWECLAKFDIEGHNRALAEAVRTNLKEEKIDSVVFAQLSMSVFLLSYPDPEKEFGVPIYTSGQYGFEAMREILVNK</sequence>
<evidence type="ECO:0000313" key="1">
    <source>
        <dbReference type="EMBL" id="REG10291.1"/>
    </source>
</evidence>
<proteinExistence type="predicted"/>
<dbReference type="GO" id="GO:0047661">
    <property type="term" value="F:amino-acid racemase activity"/>
    <property type="evidence" value="ECO:0007669"/>
    <property type="project" value="InterPro"/>
</dbReference>
<comment type="caution">
    <text evidence="1">The sequence shown here is derived from an EMBL/GenBank/DDBJ whole genome shotgun (WGS) entry which is preliminary data.</text>
</comment>
<dbReference type="AlphaFoldDB" id="A0A347ZUZ3"/>
<dbReference type="InterPro" id="IPR015942">
    <property type="entry name" value="Asp/Glu/hydantoin_racemase"/>
</dbReference>
<protein>
    <submittedName>
        <fullName evidence="1">Asp/Glu/hydantoin racemase</fullName>
    </submittedName>
</protein>
<name>A0A347ZUZ3_9CHLR</name>
<dbReference type="Proteomes" id="UP000256388">
    <property type="component" value="Unassembled WGS sequence"/>
</dbReference>
<dbReference type="Pfam" id="PF01177">
    <property type="entry name" value="Asp_Glu_race"/>
    <property type="match status" value="1"/>
</dbReference>
<evidence type="ECO:0000313" key="2">
    <source>
        <dbReference type="Proteomes" id="UP000256388"/>
    </source>
</evidence>
<gene>
    <name evidence="1" type="ORF">DFR64_0145</name>
</gene>